<keyword evidence="1" id="KW-0812">Transmembrane</keyword>
<dbReference type="Proteomes" id="UP000887013">
    <property type="component" value="Unassembled WGS sequence"/>
</dbReference>
<evidence type="ECO:0000313" key="2">
    <source>
        <dbReference type="EMBL" id="GFT80932.1"/>
    </source>
</evidence>
<sequence length="76" mass="8828">MAESFYGRTPFVTGTRTFLVLTVVIKLFVVLNRSSRTRKVATNRNLSVLLLVIRTFLRHISKYVDVPQRRPSFCCH</sequence>
<protein>
    <submittedName>
        <fullName evidence="2">Uncharacterized protein</fullName>
    </submittedName>
</protein>
<name>A0A8X6PRV8_NEPPI</name>
<dbReference type="AlphaFoldDB" id="A0A8X6PRV8"/>
<keyword evidence="3" id="KW-1185">Reference proteome</keyword>
<feature type="transmembrane region" description="Helical" evidence="1">
    <location>
        <begin position="12"/>
        <end position="31"/>
    </location>
</feature>
<proteinExistence type="predicted"/>
<comment type="caution">
    <text evidence="2">The sequence shown here is derived from an EMBL/GenBank/DDBJ whole genome shotgun (WGS) entry which is preliminary data.</text>
</comment>
<keyword evidence="1" id="KW-1133">Transmembrane helix</keyword>
<dbReference type="EMBL" id="BMAW01118669">
    <property type="protein sequence ID" value="GFT80932.1"/>
    <property type="molecule type" value="Genomic_DNA"/>
</dbReference>
<evidence type="ECO:0000313" key="3">
    <source>
        <dbReference type="Proteomes" id="UP000887013"/>
    </source>
</evidence>
<keyword evidence="1" id="KW-0472">Membrane</keyword>
<organism evidence="2 3">
    <name type="scientific">Nephila pilipes</name>
    <name type="common">Giant wood spider</name>
    <name type="synonym">Nephila maculata</name>
    <dbReference type="NCBI Taxonomy" id="299642"/>
    <lineage>
        <taxon>Eukaryota</taxon>
        <taxon>Metazoa</taxon>
        <taxon>Ecdysozoa</taxon>
        <taxon>Arthropoda</taxon>
        <taxon>Chelicerata</taxon>
        <taxon>Arachnida</taxon>
        <taxon>Araneae</taxon>
        <taxon>Araneomorphae</taxon>
        <taxon>Entelegynae</taxon>
        <taxon>Araneoidea</taxon>
        <taxon>Nephilidae</taxon>
        <taxon>Nephila</taxon>
    </lineage>
</organism>
<reference evidence="2" key="1">
    <citation type="submission" date="2020-08" db="EMBL/GenBank/DDBJ databases">
        <title>Multicomponent nature underlies the extraordinary mechanical properties of spider dragline silk.</title>
        <authorList>
            <person name="Kono N."/>
            <person name="Nakamura H."/>
            <person name="Mori M."/>
            <person name="Yoshida Y."/>
            <person name="Ohtoshi R."/>
            <person name="Malay A.D."/>
            <person name="Moran D.A.P."/>
            <person name="Tomita M."/>
            <person name="Numata K."/>
            <person name="Arakawa K."/>
        </authorList>
    </citation>
    <scope>NUCLEOTIDE SEQUENCE</scope>
</reference>
<gene>
    <name evidence="2" type="ORF">NPIL_131071</name>
</gene>
<evidence type="ECO:0000256" key="1">
    <source>
        <dbReference type="SAM" id="Phobius"/>
    </source>
</evidence>
<accession>A0A8X6PRV8</accession>